<evidence type="ECO:0000313" key="2">
    <source>
        <dbReference type="Proteomes" id="UP001234297"/>
    </source>
</evidence>
<proteinExistence type="predicted"/>
<comment type="caution">
    <text evidence="1">The sequence shown here is derived from an EMBL/GenBank/DDBJ whole genome shotgun (WGS) entry which is preliminary data.</text>
</comment>
<organism evidence="1 2">
    <name type="scientific">Persea americana</name>
    <name type="common">Avocado</name>
    <dbReference type="NCBI Taxonomy" id="3435"/>
    <lineage>
        <taxon>Eukaryota</taxon>
        <taxon>Viridiplantae</taxon>
        <taxon>Streptophyta</taxon>
        <taxon>Embryophyta</taxon>
        <taxon>Tracheophyta</taxon>
        <taxon>Spermatophyta</taxon>
        <taxon>Magnoliopsida</taxon>
        <taxon>Magnoliidae</taxon>
        <taxon>Laurales</taxon>
        <taxon>Lauraceae</taxon>
        <taxon>Persea</taxon>
    </lineage>
</organism>
<protein>
    <submittedName>
        <fullName evidence="1">Uncharacterized protein</fullName>
    </submittedName>
</protein>
<accession>A0ACC2M3J5</accession>
<dbReference type="EMBL" id="CM056813">
    <property type="protein sequence ID" value="KAJ8640239.1"/>
    <property type="molecule type" value="Genomic_DNA"/>
</dbReference>
<evidence type="ECO:0000313" key="1">
    <source>
        <dbReference type="EMBL" id="KAJ8640239.1"/>
    </source>
</evidence>
<name>A0ACC2M3J5_PERAE</name>
<gene>
    <name evidence="1" type="ORF">MRB53_016933</name>
</gene>
<reference evidence="1 2" key="1">
    <citation type="journal article" date="2022" name="Hortic Res">
        <title>A haplotype resolved chromosomal level avocado genome allows analysis of novel avocado genes.</title>
        <authorList>
            <person name="Nath O."/>
            <person name="Fletcher S.J."/>
            <person name="Hayward A."/>
            <person name="Shaw L.M."/>
            <person name="Masouleh A.K."/>
            <person name="Furtado A."/>
            <person name="Henry R.J."/>
            <person name="Mitter N."/>
        </authorList>
    </citation>
    <scope>NUCLEOTIDE SEQUENCE [LARGE SCALE GENOMIC DNA]</scope>
    <source>
        <strain evidence="2">cv. Hass</strain>
    </source>
</reference>
<sequence length="520" mass="59529">MPSYSSFPFLCRSSLHHGRPNPISCCNHQQRATFVEGAKMKWVRERGLDHAVEKEKHLRPLLSLKNLIVSEPSKSLPLSTISDMKSRLSLPFRAIKFIRYYPSVFLESPTSSSSDHRPRIGLTPDVLRLHDDEQSLYHSCAGDAADRLLRLLMITPDKKLPLPLIERLRFNLGLPEDYARSLLPDFPDYFQVSPLHPGGDQTLALELVCWSKELAESAMEKSAMAKGGYNKGMPLAFPLQFSKGFDMEKKVKKWVEEWQKLPYISPYEDGMHLAPKSDLGEKWVVGVLHEILHLLVPKKTERDNLLFLGEYMGLRSRFKRVFADHPGIFYVSNKIRTHTVVLREAYKRDLLVKKHPLMGIRYQYIHLMNKGKEMRVDGPSLDGNLDKKAPLKVGEEDNDSDEEDESGEEDDEEEAYGSFDSEDEDETDSNDEDEEGHFESGRGMRQIEQQPVGMNRANRSTLQGRTVGRHPDKMNKASTTFSRRTELRTEHSMGARSPGRQSYPQSGSRRLPDRRRVSGY</sequence>
<dbReference type="Proteomes" id="UP001234297">
    <property type="component" value="Chromosome 5"/>
</dbReference>
<keyword evidence="2" id="KW-1185">Reference proteome</keyword>